<accession>I0H5T8</accession>
<dbReference type="EMBL" id="AP012319">
    <property type="protein sequence ID" value="BAL88375.1"/>
    <property type="molecule type" value="Genomic_DNA"/>
</dbReference>
<dbReference type="InterPro" id="IPR014719">
    <property type="entry name" value="Ribosomal_bL12_C/ClpS-like"/>
</dbReference>
<gene>
    <name evidence="1" type="ordered locus">AMIS_31550</name>
</gene>
<organism evidence="1 2">
    <name type="scientific">Actinoplanes missouriensis (strain ATCC 14538 / DSM 43046 / CBS 188.64 / JCM 3121 / NBRC 102363 / NCIMB 12654 / NRRL B-3342 / UNCC 431)</name>
    <dbReference type="NCBI Taxonomy" id="512565"/>
    <lineage>
        <taxon>Bacteria</taxon>
        <taxon>Bacillati</taxon>
        <taxon>Actinomycetota</taxon>
        <taxon>Actinomycetes</taxon>
        <taxon>Micromonosporales</taxon>
        <taxon>Micromonosporaceae</taxon>
        <taxon>Actinoplanes</taxon>
    </lineage>
</organism>
<dbReference type="RefSeq" id="WP_014443270.1">
    <property type="nucleotide sequence ID" value="NC_017093.1"/>
</dbReference>
<protein>
    <recommendedName>
        <fullName evidence="3">Ribosomal protein L7/L12 C-terminal domain-containing protein</fullName>
    </recommendedName>
</protein>
<reference evidence="1 2" key="1">
    <citation type="submission" date="2012-02" db="EMBL/GenBank/DDBJ databases">
        <title>Complete genome sequence of Actinoplanes missouriensis 431 (= NBRC 102363).</title>
        <authorList>
            <person name="Ohnishi Y."/>
            <person name="Ishikawa J."/>
            <person name="Sekine M."/>
            <person name="Hosoyama A."/>
            <person name="Harada T."/>
            <person name="Narita H."/>
            <person name="Hata T."/>
            <person name="Konno Y."/>
            <person name="Tutikane K."/>
            <person name="Fujita N."/>
            <person name="Horinouchi S."/>
            <person name="Hayakawa M."/>
        </authorList>
    </citation>
    <scope>NUCLEOTIDE SEQUENCE [LARGE SCALE GENOMIC DNA]</scope>
    <source>
        <strain evidence="2">ATCC 14538 / DSM 43046 / CBS 188.64 / JCM 3121 / NBRC 102363 / NCIMB 12654 / NRRL B-3342 / UNCC 431</strain>
    </source>
</reference>
<dbReference type="STRING" id="512565.AMIS_31550"/>
<evidence type="ECO:0000313" key="1">
    <source>
        <dbReference type="EMBL" id="BAL88375.1"/>
    </source>
</evidence>
<name>I0H5T8_ACTM4</name>
<dbReference type="Gene3D" id="3.30.1390.10">
    <property type="match status" value="1"/>
</dbReference>
<sequence>MITVAVAVGVAGVLLLLAAAALRRRRAAAAPLPPVDPETLRAEIAQELARSGGVAAIKRYRQRTGASLAEAKAAVDRISRGPGDHRPT</sequence>
<dbReference type="HOGENOM" id="CLU_2462181_0_0_11"/>
<dbReference type="KEGG" id="ams:AMIS_31550"/>
<dbReference type="OrthoDB" id="3298842at2"/>
<proteinExistence type="predicted"/>
<keyword evidence="2" id="KW-1185">Reference proteome</keyword>
<evidence type="ECO:0000313" key="2">
    <source>
        <dbReference type="Proteomes" id="UP000007882"/>
    </source>
</evidence>
<evidence type="ECO:0008006" key="3">
    <source>
        <dbReference type="Google" id="ProtNLM"/>
    </source>
</evidence>
<dbReference type="PATRIC" id="fig|512565.3.peg.3150"/>
<dbReference type="Proteomes" id="UP000007882">
    <property type="component" value="Chromosome"/>
</dbReference>
<dbReference type="AlphaFoldDB" id="I0H5T8"/>